<name>A0A7R9BTZ8_9CRUS</name>
<gene>
    <name evidence="12" type="ORF">NMOB1V02_LOCUS8886</name>
</gene>
<dbReference type="GO" id="GO:0004089">
    <property type="term" value="F:carbonate dehydratase activity"/>
    <property type="evidence" value="ECO:0007669"/>
    <property type="project" value="UniProtKB-UniRule"/>
</dbReference>
<comment type="catalytic activity">
    <reaction evidence="8 9">
        <text>hydrogencarbonate + H(+) = CO2 + H2O</text>
        <dbReference type="Rhea" id="RHEA:10748"/>
        <dbReference type="ChEBI" id="CHEBI:15377"/>
        <dbReference type="ChEBI" id="CHEBI:15378"/>
        <dbReference type="ChEBI" id="CHEBI:16526"/>
        <dbReference type="ChEBI" id="CHEBI:17544"/>
        <dbReference type="EC" id="4.2.1.1"/>
    </reaction>
</comment>
<feature type="domain" description="Alpha-carbonic anhydrase" evidence="11">
    <location>
        <begin position="18"/>
        <end position="314"/>
    </location>
</feature>
<dbReference type="PANTHER" id="PTHR18952">
    <property type="entry name" value="CARBONIC ANHYDRASE"/>
    <property type="match status" value="1"/>
</dbReference>
<dbReference type="InterPro" id="IPR023561">
    <property type="entry name" value="Carbonic_anhydrase_a-class"/>
</dbReference>
<feature type="chain" id="PRO_5036509506" description="Carbonic anhydrase" evidence="9">
    <location>
        <begin position="19"/>
        <end position="918"/>
    </location>
</feature>
<keyword evidence="4 9" id="KW-0479">Metal-binding</keyword>
<dbReference type="EMBL" id="CAJPEX010002704">
    <property type="protein sequence ID" value="CAG0921387.1"/>
    <property type="molecule type" value="Genomic_DNA"/>
</dbReference>
<dbReference type="EC" id="4.2.1.1" evidence="3 9"/>
<feature type="domain" description="Alpha-carbonic anhydrase" evidence="11">
    <location>
        <begin position="327"/>
        <end position="594"/>
    </location>
</feature>
<comment type="similarity">
    <text evidence="2 9">Belongs to the alpha-carbonic anhydrase family.</text>
</comment>
<dbReference type="PROSITE" id="PS00162">
    <property type="entry name" value="ALPHA_CA_1"/>
    <property type="match status" value="2"/>
</dbReference>
<keyword evidence="9" id="KW-0732">Signal</keyword>
<evidence type="ECO:0000256" key="1">
    <source>
        <dbReference type="ARBA" id="ARBA00002904"/>
    </source>
</evidence>
<evidence type="ECO:0000313" key="13">
    <source>
        <dbReference type="Proteomes" id="UP000678499"/>
    </source>
</evidence>
<dbReference type="FunFam" id="3.10.200.10:FF:000003">
    <property type="entry name" value="Carbonic anhydrase 12"/>
    <property type="match status" value="1"/>
</dbReference>
<evidence type="ECO:0000256" key="10">
    <source>
        <dbReference type="SAM" id="MobiDB-lite"/>
    </source>
</evidence>
<evidence type="ECO:0000256" key="7">
    <source>
        <dbReference type="ARBA" id="ARBA00023239"/>
    </source>
</evidence>
<evidence type="ECO:0000259" key="11">
    <source>
        <dbReference type="PROSITE" id="PS51144"/>
    </source>
</evidence>
<dbReference type="InterPro" id="IPR001148">
    <property type="entry name" value="CA_dom"/>
</dbReference>
<evidence type="ECO:0000256" key="4">
    <source>
        <dbReference type="ARBA" id="ARBA00022723"/>
    </source>
</evidence>
<reference evidence="12" key="1">
    <citation type="submission" date="2020-11" db="EMBL/GenBank/DDBJ databases">
        <authorList>
            <person name="Tran Van P."/>
        </authorList>
    </citation>
    <scope>NUCLEOTIDE SEQUENCE</scope>
</reference>
<dbReference type="InterPro" id="IPR018338">
    <property type="entry name" value="Carbonic_anhydrase_a-class_CS"/>
</dbReference>
<keyword evidence="5 9" id="KW-0862">Zinc</keyword>
<organism evidence="12">
    <name type="scientific">Notodromas monacha</name>
    <dbReference type="NCBI Taxonomy" id="399045"/>
    <lineage>
        <taxon>Eukaryota</taxon>
        <taxon>Metazoa</taxon>
        <taxon>Ecdysozoa</taxon>
        <taxon>Arthropoda</taxon>
        <taxon>Crustacea</taxon>
        <taxon>Oligostraca</taxon>
        <taxon>Ostracoda</taxon>
        <taxon>Podocopa</taxon>
        <taxon>Podocopida</taxon>
        <taxon>Cypridocopina</taxon>
        <taxon>Cypridoidea</taxon>
        <taxon>Cyprididae</taxon>
        <taxon>Notodromas</taxon>
    </lineage>
</organism>
<dbReference type="OrthoDB" id="429145at2759"/>
<dbReference type="InterPro" id="IPR036398">
    <property type="entry name" value="CA_dom_sf"/>
</dbReference>
<feature type="region of interest" description="Disordered" evidence="10">
    <location>
        <begin position="761"/>
        <end position="782"/>
    </location>
</feature>
<evidence type="ECO:0000313" key="12">
    <source>
        <dbReference type="EMBL" id="CAD7281235.1"/>
    </source>
</evidence>
<evidence type="ECO:0000256" key="9">
    <source>
        <dbReference type="RuleBase" id="RU367011"/>
    </source>
</evidence>
<dbReference type="GO" id="GO:0008270">
    <property type="term" value="F:zinc ion binding"/>
    <property type="evidence" value="ECO:0007669"/>
    <property type="project" value="UniProtKB-UniRule"/>
</dbReference>
<evidence type="ECO:0000256" key="3">
    <source>
        <dbReference type="ARBA" id="ARBA00012925"/>
    </source>
</evidence>
<feature type="signal peptide" evidence="9">
    <location>
        <begin position="1"/>
        <end position="18"/>
    </location>
</feature>
<dbReference type="SMART" id="SM01057">
    <property type="entry name" value="Carb_anhydrase"/>
    <property type="match status" value="2"/>
</dbReference>
<dbReference type="PROSITE" id="PS51144">
    <property type="entry name" value="ALPHA_CA_2"/>
    <property type="match status" value="2"/>
</dbReference>
<dbReference type="Pfam" id="PF00194">
    <property type="entry name" value="Carb_anhydrase"/>
    <property type="match status" value="3"/>
</dbReference>
<keyword evidence="6" id="KW-0325">Glycoprotein</keyword>
<evidence type="ECO:0000256" key="2">
    <source>
        <dbReference type="ARBA" id="ARBA00010718"/>
    </source>
</evidence>
<accession>A0A7R9BTZ8</accession>
<dbReference type="SUPFAM" id="SSF51069">
    <property type="entry name" value="Carbonic anhydrase"/>
    <property type="match status" value="3"/>
</dbReference>
<protein>
    <recommendedName>
        <fullName evidence="3 9">Carbonic anhydrase</fullName>
        <ecNumber evidence="3 9">4.2.1.1</ecNumber>
    </recommendedName>
</protein>
<dbReference type="EMBL" id="OA884741">
    <property type="protein sequence ID" value="CAD7281235.1"/>
    <property type="molecule type" value="Genomic_DNA"/>
</dbReference>
<feature type="non-terminal residue" evidence="12">
    <location>
        <position position="1"/>
    </location>
</feature>
<dbReference type="Proteomes" id="UP000678499">
    <property type="component" value="Unassembled WGS sequence"/>
</dbReference>
<dbReference type="CDD" id="cd00326">
    <property type="entry name" value="alpha_CA"/>
    <property type="match status" value="2"/>
</dbReference>
<comment type="function">
    <text evidence="1 9">Reversible hydration of carbon dioxide.</text>
</comment>
<keyword evidence="13" id="KW-1185">Reference proteome</keyword>
<evidence type="ECO:0000256" key="5">
    <source>
        <dbReference type="ARBA" id="ARBA00022833"/>
    </source>
</evidence>
<keyword evidence="7 9" id="KW-0456">Lyase</keyword>
<sequence>MIKLLVLTIALFAHCGFAQWSYQYGEEEQQVQGLGPNRWSELPNTSCGGKSQSPVDIQTAQFVGAPVTIAPLIFSSSYARAAPTMKVVNKVSLLPSNIGDHTVKGGGLPFTYTAADYHFHWGQGPHRGSENTINGKSFPLEMHAVHLSSEYQTVDSAKASKDPTALAVIAVHFEESETDNPLLAPLIAALEKLGGPNDLTSEYTLPAAFPILQLFPTETSNFYRFVGSLTTPPCSEVVTWTVLKRRMPISEAQELFLVSPTISEVVTWTVLKRRMPISEAQMSVLRDLVGTHGFMGDNFRPTQPLNTRKITRFVPASAGANALIDASGWSYEYGKKAQVTSGPGPFEWSSHFASFCGGSKQSPIDIDTTQFTRTTINSSPFEFNALYGQAPTAMSMNNDGHTVHLTTPDTGIKFIGGGLGSEYVYVDGHFHWGSSNGHGSEHTINGKPYVLEMHLVHKKATYTSVDAAKASKDSSALAVLGVLFELSENDNPMMTPIIDALKEIKTPGQSKTLTPFPIRTLLPVSTAGFYRYYGSLTTPPCNEVVAWTVFKEPMPISETQLGAFRDLLHDATELMQNNFRPIQPKKGRLVKRLKKNQMQLRNQNGDAVKGDKGNDCKPDSAFEAIKNDSKRPKLNARLSLQLHPLLGSQHDDGLQLANRGYFLLELGCCGLVHVFECQTTGNVSQTFLQTEDFLVPEMKLALDFRFLFPLSGRQHKFATLNSETSFRRRQKPSNYPYVRGNGYREKPGHFCEVSSRNPAFATGRGMKRRRQTPGLATNGFVGGKKATTRRTGIFIHRKPEDNPDFFPTMLKNTAPRKLNRIQSSKYITAESGASRKTPAETIRYVLWEKMPARKIYRTEAVLSVSKLDTELHREIKPGNDPNGNGVSGFPLLSLALRGLNPFTRKCVDFERFREERRK</sequence>
<proteinExistence type="inferred from homology"/>
<dbReference type="AlphaFoldDB" id="A0A7R9BTZ8"/>
<dbReference type="Gene3D" id="3.10.200.10">
    <property type="entry name" value="Alpha carbonic anhydrase"/>
    <property type="match status" value="3"/>
</dbReference>
<comment type="cofactor">
    <cofactor evidence="9">
        <name>Zn(2+)</name>
        <dbReference type="ChEBI" id="CHEBI:29105"/>
    </cofactor>
</comment>
<dbReference type="PANTHER" id="PTHR18952:SF265">
    <property type="entry name" value="CARBONIC ANHYDRASE"/>
    <property type="match status" value="1"/>
</dbReference>
<evidence type="ECO:0000256" key="6">
    <source>
        <dbReference type="ARBA" id="ARBA00023180"/>
    </source>
</evidence>
<evidence type="ECO:0000256" key="8">
    <source>
        <dbReference type="ARBA" id="ARBA00048348"/>
    </source>
</evidence>